<keyword evidence="2" id="KW-1185">Reference proteome</keyword>
<dbReference type="AlphaFoldDB" id="A0A810N8F4"/>
<dbReference type="Proteomes" id="UP000680866">
    <property type="component" value="Chromosome"/>
</dbReference>
<proteinExistence type="predicted"/>
<evidence type="ECO:0000313" key="2">
    <source>
        <dbReference type="Proteomes" id="UP000680866"/>
    </source>
</evidence>
<protein>
    <submittedName>
        <fullName evidence="1">Uncharacterized protein</fullName>
    </submittedName>
</protein>
<dbReference type="KEGG" id="pry:Prubr_54400"/>
<dbReference type="EMBL" id="AP023359">
    <property type="protein sequence ID" value="BCJ68419.1"/>
    <property type="molecule type" value="Genomic_DNA"/>
</dbReference>
<sequence>MSAKSADEILGAEHDWLGCDAGGQVALFSTAGGGYAPDEFLRDTAAHAKAIEAILARRATTAVRFAPELAPQYVNTWRLVAERGLYAFDADFSAGPYRLVAAPVVAAGFDELPTAAVAVLRSVTFRQLRFADLTAVPGQALRQGR</sequence>
<organism evidence="1 2">
    <name type="scientific">Polymorphospora rubra</name>
    <dbReference type="NCBI Taxonomy" id="338584"/>
    <lineage>
        <taxon>Bacteria</taxon>
        <taxon>Bacillati</taxon>
        <taxon>Actinomycetota</taxon>
        <taxon>Actinomycetes</taxon>
        <taxon>Micromonosporales</taxon>
        <taxon>Micromonosporaceae</taxon>
        <taxon>Polymorphospora</taxon>
    </lineage>
</organism>
<reference evidence="1" key="1">
    <citation type="submission" date="2020-08" db="EMBL/GenBank/DDBJ databases">
        <title>Whole genome shotgun sequence of Polymorphospora rubra NBRC 101157.</title>
        <authorList>
            <person name="Komaki H."/>
            <person name="Tamura T."/>
        </authorList>
    </citation>
    <scope>NUCLEOTIDE SEQUENCE</scope>
    <source>
        <strain evidence="1">NBRC 101157</strain>
    </source>
</reference>
<name>A0A810N8F4_9ACTN</name>
<gene>
    <name evidence="1" type="ORF">Prubr_54400</name>
</gene>
<accession>A0A810N8F4</accession>
<evidence type="ECO:0000313" key="1">
    <source>
        <dbReference type="EMBL" id="BCJ68419.1"/>
    </source>
</evidence>